<sequence>MLSISETQTFANANQIESWRLSPRSTPLSRGAVVTSIRRTMIRARISATADTILPYSRSLGSWRFQPFSLRRQALSWSTPKQDVDFAAAAFLRSTMYEQ</sequence>
<dbReference type="AlphaFoldDB" id="A0A7J7IDG0"/>
<proteinExistence type="predicted"/>
<comment type="caution">
    <text evidence="1">The sequence shown here is derived from an EMBL/GenBank/DDBJ whole genome shotgun (WGS) entry which is preliminary data.</text>
</comment>
<dbReference type="EMBL" id="VWRR01000016">
    <property type="protein sequence ID" value="KAF6001132.1"/>
    <property type="molecule type" value="Genomic_DNA"/>
</dbReference>
<protein>
    <submittedName>
        <fullName evidence="1">Uncharacterized protein</fullName>
    </submittedName>
</protein>
<evidence type="ECO:0000313" key="2">
    <source>
        <dbReference type="Proteomes" id="UP000530660"/>
    </source>
</evidence>
<accession>A0A7J7IDG0</accession>
<reference evidence="1 2" key="1">
    <citation type="journal article" date="2020" name="J. Phycol.">
        <title>Comparative genome analysis reveals Cyanidiococcus gen. nov., a new extremophilic red algal genus sister to Cyanidioschyzon (Cyanidioschyzonaceae, Rhodophyta).</title>
        <authorList>
            <person name="Liu S.-L."/>
            <person name="Chiang Y.-R."/>
            <person name="Yoon H.S."/>
            <person name="Fu H.-Y."/>
        </authorList>
    </citation>
    <scope>NUCLEOTIDE SEQUENCE [LARGE SCALE GENOMIC DNA]</scope>
    <source>
        <strain evidence="1 2">THAL066</strain>
    </source>
</reference>
<gene>
    <name evidence="1" type="ORF">F1559_003377</name>
</gene>
<keyword evidence="2" id="KW-1185">Reference proteome</keyword>
<evidence type="ECO:0000313" key="1">
    <source>
        <dbReference type="EMBL" id="KAF6001132.1"/>
    </source>
</evidence>
<name>A0A7J7IDG0_9RHOD</name>
<organism evidence="1 2">
    <name type="scientific">Cyanidiococcus yangmingshanensis</name>
    <dbReference type="NCBI Taxonomy" id="2690220"/>
    <lineage>
        <taxon>Eukaryota</taxon>
        <taxon>Rhodophyta</taxon>
        <taxon>Bangiophyceae</taxon>
        <taxon>Cyanidiales</taxon>
        <taxon>Cyanidiaceae</taxon>
        <taxon>Cyanidiococcus</taxon>
    </lineage>
</organism>
<dbReference type="Proteomes" id="UP000530660">
    <property type="component" value="Unassembled WGS sequence"/>
</dbReference>